<dbReference type="InterPro" id="IPR016024">
    <property type="entry name" value="ARM-type_fold"/>
</dbReference>
<dbReference type="GO" id="GO:0003729">
    <property type="term" value="F:mRNA binding"/>
    <property type="evidence" value="ECO:0007669"/>
    <property type="project" value="TreeGrafter"/>
</dbReference>
<keyword evidence="1" id="KW-0677">Repeat</keyword>
<feature type="compositionally biased region" description="Low complexity" evidence="3">
    <location>
        <begin position="50"/>
        <end position="59"/>
    </location>
</feature>
<dbReference type="InterPro" id="IPR001313">
    <property type="entry name" value="Pumilio_RNA-bd_rpt"/>
</dbReference>
<accession>A0AAD7Z747</accession>
<organism evidence="5 6">
    <name type="scientific">Diploptera punctata</name>
    <name type="common">Pacific beetle cockroach</name>
    <dbReference type="NCBI Taxonomy" id="6984"/>
    <lineage>
        <taxon>Eukaryota</taxon>
        <taxon>Metazoa</taxon>
        <taxon>Ecdysozoa</taxon>
        <taxon>Arthropoda</taxon>
        <taxon>Hexapoda</taxon>
        <taxon>Insecta</taxon>
        <taxon>Pterygota</taxon>
        <taxon>Neoptera</taxon>
        <taxon>Polyneoptera</taxon>
        <taxon>Dictyoptera</taxon>
        <taxon>Blattodea</taxon>
        <taxon>Blaberoidea</taxon>
        <taxon>Blaberidae</taxon>
        <taxon>Diplopterinae</taxon>
        <taxon>Diploptera</taxon>
    </lineage>
</organism>
<dbReference type="PANTHER" id="PTHR13389">
    <property type="entry name" value="PUMILIO HOMOLOG 3"/>
    <property type="match status" value="1"/>
</dbReference>
<reference evidence="5" key="1">
    <citation type="journal article" date="2023" name="IScience">
        <title>Live-bearing cockroach genome reveals convergent evolutionary mechanisms linked to viviparity in insects and beyond.</title>
        <authorList>
            <person name="Fouks B."/>
            <person name="Harrison M.C."/>
            <person name="Mikhailova A.A."/>
            <person name="Marchal E."/>
            <person name="English S."/>
            <person name="Carruthers M."/>
            <person name="Jennings E.C."/>
            <person name="Chiamaka E.L."/>
            <person name="Frigard R.A."/>
            <person name="Pippel M."/>
            <person name="Attardo G.M."/>
            <person name="Benoit J.B."/>
            <person name="Bornberg-Bauer E."/>
            <person name="Tobe S.S."/>
        </authorList>
    </citation>
    <scope>NUCLEOTIDE SEQUENCE</scope>
    <source>
        <strain evidence="5">Stay&amp;Tobe</strain>
    </source>
</reference>
<dbReference type="InterPro" id="IPR033133">
    <property type="entry name" value="PUM-HD"/>
</dbReference>
<proteinExistence type="predicted"/>
<sequence length="587" mass="66979">MMKLHHQRFNENRRSWRRRKSEKTSKLTKTKTPKSGLKIKGNAKLKSSKLGKLQKSVVKNSSKKGDSLEKPNWTELRKEKKELRKKRKEQKCPLFDVTCKTKKLWEKMRRTDCKPDEREKISCEIHKLMKGNLQRIVFSHDVSRVIQWLLKVGPTEVKQDIIEELKSCVPSMLESKYACFCVKSMLKHGNANSKRVIVNSLRGKVIKLVSHSVAAPMFEIIYSKWATSSERNLLQQEFFGDMYKHEKESDVVLKANIVRILDKKLAKSSLLHSVLLDFLKFCSKEDREEVCQQIQECLLDFIGTKNGAQIVVRCICQATNKSKKSIMKSLKGHVMEIAKSEYGHLVLLSLFDTVDDTVLLKKLLMPELLCDLVGLANNEYGKKVLLYLVAHRDHLYFHPSDIAILKEGVALSNSKKDMNVRITEIKEVVLNPLLEAIANDPKGWMSSSSIEMQKAFEAIAEYVCDLNVKIVENGKEINIMEHPGTHMMLKKLILHDKEKAAEERVTFSSVLVSKLSTEILSSWIKCNRGCFVLVFLLETSLSSVVQDVLEKLHKLTNQIKTETSPGAKILSNKLTQSSKSGDPVSKN</sequence>
<dbReference type="PROSITE" id="PS50303">
    <property type="entry name" value="PUM_HD"/>
    <property type="match status" value="1"/>
</dbReference>
<dbReference type="InterPro" id="IPR012959">
    <property type="entry name" value="CPL_dom"/>
</dbReference>
<feature type="region of interest" description="Disordered" evidence="3">
    <location>
        <begin position="1"/>
        <end position="73"/>
    </location>
</feature>
<name>A0AAD7Z747_DIPPU</name>
<protein>
    <recommendedName>
        <fullName evidence="4">PUM-HD domain-containing protein</fullName>
    </recommendedName>
</protein>
<dbReference type="SUPFAM" id="SSF48371">
    <property type="entry name" value="ARM repeat"/>
    <property type="match status" value="1"/>
</dbReference>
<dbReference type="InterPro" id="IPR040059">
    <property type="entry name" value="PUM3"/>
</dbReference>
<evidence type="ECO:0000313" key="6">
    <source>
        <dbReference type="Proteomes" id="UP001233999"/>
    </source>
</evidence>
<dbReference type="AlphaFoldDB" id="A0AAD7Z747"/>
<feature type="domain" description="PUM-HD" evidence="4">
    <location>
        <begin position="100"/>
        <end position="454"/>
    </location>
</feature>
<dbReference type="GO" id="GO:0006417">
    <property type="term" value="P:regulation of translation"/>
    <property type="evidence" value="ECO:0007669"/>
    <property type="project" value="TreeGrafter"/>
</dbReference>
<comment type="caution">
    <text evidence="5">The sequence shown here is derived from an EMBL/GenBank/DDBJ whole genome shotgun (WGS) entry which is preliminary data.</text>
</comment>
<keyword evidence="6" id="KW-1185">Reference proteome</keyword>
<reference evidence="5" key="2">
    <citation type="submission" date="2023-05" db="EMBL/GenBank/DDBJ databases">
        <authorList>
            <person name="Fouks B."/>
        </authorList>
    </citation>
    <scope>NUCLEOTIDE SEQUENCE</scope>
    <source>
        <strain evidence="5">Stay&amp;Tobe</strain>
        <tissue evidence="5">Testes</tissue>
    </source>
</reference>
<evidence type="ECO:0000259" key="4">
    <source>
        <dbReference type="PROSITE" id="PS50303"/>
    </source>
</evidence>
<evidence type="ECO:0000313" key="5">
    <source>
        <dbReference type="EMBL" id="KAJ9575178.1"/>
    </source>
</evidence>
<dbReference type="GO" id="GO:0005730">
    <property type="term" value="C:nucleolus"/>
    <property type="evidence" value="ECO:0007669"/>
    <property type="project" value="TreeGrafter"/>
</dbReference>
<feature type="compositionally biased region" description="Basic residues" evidence="3">
    <location>
        <begin position="15"/>
        <end position="32"/>
    </location>
</feature>
<evidence type="ECO:0000256" key="3">
    <source>
        <dbReference type="SAM" id="MobiDB-lite"/>
    </source>
</evidence>
<evidence type="ECO:0000256" key="2">
    <source>
        <dbReference type="ARBA" id="ARBA00022884"/>
    </source>
</evidence>
<dbReference type="Gene3D" id="1.25.10.10">
    <property type="entry name" value="Leucine-rich Repeat Variant"/>
    <property type="match status" value="2"/>
</dbReference>
<dbReference type="Pfam" id="PF08144">
    <property type="entry name" value="CPL"/>
    <property type="match status" value="1"/>
</dbReference>
<dbReference type="Proteomes" id="UP001233999">
    <property type="component" value="Unassembled WGS sequence"/>
</dbReference>
<dbReference type="SMART" id="SM00025">
    <property type="entry name" value="Pumilio"/>
    <property type="match status" value="4"/>
</dbReference>
<keyword evidence="2" id="KW-0694">RNA-binding</keyword>
<dbReference type="InterPro" id="IPR011989">
    <property type="entry name" value="ARM-like"/>
</dbReference>
<dbReference type="EMBL" id="JASPKZ010010173">
    <property type="protein sequence ID" value="KAJ9575178.1"/>
    <property type="molecule type" value="Genomic_DNA"/>
</dbReference>
<dbReference type="PANTHER" id="PTHR13389:SF0">
    <property type="entry name" value="PUMILIO HOMOLOG 3"/>
    <property type="match status" value="1"/>
</dbReference>
<evidence type="ECO:0000256" key="1">
    <source>
        <dbReference type="ARBA" id="ARBA00022737"/>
    </source>
</evidence>
<gene>
    <name evidence="5" type="ORF">L9F63_025871</name>
</gene>